<proteinExistence type="predicted"/>
<organism evidence="1 2">
    <name type="scientific">Gigaspora margarita</name>
    <dbReference type="NCBI Taxonomy" id="4874"/>
    <lineage>
        <taxon>Eukaryota</taxon>
        <taxon>Fungi</taxon>
        <taxon>Fungi incertae sedis</taxon>
        <taxon>Mucoromycota</taxon>
        <taxon>Glomeromycotina</taxon>
        <taxon>Glomeromycetes</taxon>
        <taxon>Diversisporales</taxon>
        <taxon>Gigasporaceae</taxon>
        <taxon>Gigaspora</taxon>
    </lineage>
</organism>
<name>A0ABN7XRE9_GIGMA</name>
<feature type="non-terminal residue" evidence="1">
    <location>
        <position position="1"/>
    </location>
</feature>
<sequence>EIFDRGEIFDHQAKIYRCSGCSSDQTISCTYCSTSYRNG</sequence>
<accession>A0ABN7XRE9</accession>
<evidence type="ECO:0000313" key="2">
    <source>
        <dbReference type="Proteomes" id="UP000789901"/>
    </source>
</evidence>
<reference evidence="1 2" key="1">
    <citation type="submission" date="2021-06" db="EMBL/GenBank/DDBJ databases">
        <authorList>
            <person name="Kallberg Y."/>
            <person name="Tangrot J."/>
            <person name="Rosling A."/>
        </authorList>
    </citation>
    <scope>NUCLEOTIDE SEQUENCE [LARGE SCALE GENOMIC DNA]</scope>
    <source>
        <strain evidence="1 2">120-4 pot B 10/14</strain>
    </source>
</reference>
<feature type="non-terminal residue" evidence="1">
    <location>
        <position position="39"/>
    </location>
</feature>
<dbReference type="EMBL" id="CAJVQB010169228">
    <property type="protein sequence ID" value="CAG8857305.1"/>
    <property type="molecule type" value="Genomic_DNA"/>
</dbReference>
<protein>
    <submittedName>
        <fullName evidence="1">17148_t:CDS:1</fullName>
    </submittedName>
</protein>
<evidence type="ECO:0000313" key="1">
    <source>
        <dbReference type="EMBL" id="CAG8857305.1"/>
    </source>
</evidence>
<gene>
    <name evidence="1" type="ORF">GMARGA_LOCUS46126</name>
</gene>
<comment type="caution">
    <text evidence="1">The sequence shown here is derived from an EMBL/GenBank/DDBJ whole genome shotgun (WGS) entry which is preliminary data.</text>
</comment>
<keyword evidence="2" id="KW-1185">Reference proteome</keyword>
<dbReference type="Proteomes" id="UP000789901">
    <property type="component" value="Unassembled WGS sequence"/>
</dbReference>